<evidence type="ECO:0000256" key="1">
    <source>
        <dbReference type="SAM" id="SignalP"/>
    </source>
</evidence>
<dbReference type="OrthoDB" id="1438245at2"/>
<organism evidence="2 4">
    <name type="scientific">Flavobacterium tructae</name>
    <dbReference type="NCBI Taxonomy" id="1114873"/>
    <lineage>
        <taxon>Bacteria</taxon>
        <taxon>Pseudomonadati</taxon>
        <taxon>Bacteroidota</taxon>
        <taxon>Flavobacteriia</taxon>
        <taxon>Flavobacteriales</taxon>
        <taxon>Flavobacteriaceae</taxon>
        <taxon>Flavobacterium</taxon>
    </lineage>
</organism>
<accession>A0A1S1J514</accession>
<evidence type="ECO:0000313" key="3">
    <source>
        <dbReference type="EMBL" id="OXB19283.1"/>
    </source>
</evidence>
<dbReference type="EMBL" id="MUHG01000018">
    <property type="protein sequence ID" value="OXB19283.1"/>
    <property type="molecule type" value="Genomic_DNA"/>
</dbReference>
<protein>
    <submittedName>
        <fullName evidence="2">Uncharacterized protein</fullName>
    </submittedName>
</protein>
<gene>
    <name evidence="3" type="ORF">B0A71_12085</name>
    <name evidence="2" type="ORF">BHE19_12785</name>
</gene>
<keyword evidence="1" id="KW-0732">Signal</keyword>
<name>A0A1S1J514_9FLAO</name>
<dbReference type="EMBL" id="MIKE01000024">
    <property type="protein sequence ID" value="OHT44579.1"/>
    <property type="molecule type" value="Genomic_DNA"/>
</dbReference>
<dbReference type="STRING" id="1278819.BHE19_12785"/>
<evidence type="ECO:0000313" key="5">
    <source>
        <dbReference type="Proteomes" id="UP000198319"/>
    </source>
</evidence>
<proteinExistence type="predicted"/>
<evidence type="ECO:0000313" key="2">
    <source>
        <dbReference type="EMBL" id="OHT44579.1"/>
    </source>
</evidence>
<comment type="caution">
    <text evidence="2">The sequence shown here is derived from an EMBL/GenBank/DDBJ whole genome shotgun (WGS) entry which is preliminary data.</text>
</comment>
<reference evidence="4" key="2">
    <citation type="submission" date="2016-09" db="EMBL/GenBank/DDBJ databases">
        <authorList>
            <person name="Chen S."/>
            <person name="Walker E."/>
        </authorList>
    </citation>
    <scope>NUCLEOTIDE SEQUENCE [LARGE SCALE GENOMIC DNA]</scope>
    <source>
        <strain evidence="4">MSU</strain>
    </source>
</reference>
<keyword evidence="5" id="KW-1185">Reference proteome</keyword>
<evidence type="ECO:0000313" key="4">
    <source>
        <dbReference type="Proteomes" id="UP000180252"/>
    </source>
</evidence>
<dbReference type="RefSeq" id="WP_070907815.1">
    <property type="nucleotide sequence ID" value="NZ_MIKE01000024.1"/>
</dbReference>
<sequence length="252" mass="29620">MKFLKAIFIFVVLISTKSFATAQVSDYLIIDKDTLRIQSNPLEEYFKIHPIPENLITTISSANWRGYIAYFKFLEGKLVVENIYKEDYKKNSKGESDFFLTSIYKAIFGENKNFECNFYSGLLICPSGKMLQYVHMGYSSVFENYTLIELKDGVNVKSKKLTAEEFMGFKKKYFKYYKKTDEYKQKAKEFKEMTAESDKVLNKLTLENSNSNSKENKYLKQKEADYKADKEVESFMFIFLNDYMKTIEIPLN</sequence>
<dbReference type="Proteomes" id="UP000198319">
    <property type="component" value="Unassembled WGS sequence"/>
</dbReference>
<reference evidence="2" key="1">
    <citation type="submission" date="2016-09" db="EMBL/GenBank/DDBJ databases">
        <authorList>
            <person name="Capua I."/>
            <person name="De Benedictis P."/>
            <person name="Joannis T."/>
            <person name="Lombin L.H."/>
            <person name="Cattoli G."/>
        </authorList>
    </citation>
    <scope>NUCLEOTIDE SEQUENCE [LARGE SCALE GENOMIC DNA]</scope>
    <source>
        <strain evidence="2">MSU</strain>
    </source>
</reference>
<feature type="chain" id="PRO_5010262028" evidence="1">
    <location>
        <begin position="21"/>
        <end position="252"/>
    </location>
</feature>
<dbReference type="AlphaFoldDB" id="A0A1S1J514"/>
<dbReference type="Proteomes" id="UP000180252">
    <property type="component" value="Unassembled WGS sequence"/>
</dbReference>
<reference evidence="3 5" key="3">
    <citation type="submission" date="2016-11" db="EMBL/GenBank/DDBJ databases">
        <title>Whole genomes of Flavobacteriaceae.</title>
        <authorList>
            <person name="Stine C."/>
            <person name="Li C."/>
            <person name="Tadesse D."/>
        </authorList>
    </citation>
    <scope>NUCLEOTIDE SEQUENCE [LARGE SCALE GENOMIC DNA]</scope>
    <source>
        <strain evidence="3 5">ATCC BAA-2541</strain>
    </source>
</reference>
<feature type="signal peptide" evidence="1">
    <location>
        <begin position="1"/>
        <end position="20"/>
    </location>
</feature>